<accession>A0ABU2N759</accession>
<dbReference type="CDD" id="cd00130">
    <property type="entry name" value="PAS"/>
    <property type="match status" value="1"/>
</dbReference>
<dbReference type="Pfam" id="PF00989">
    <property type="entry name" value="PAS"/>
    <property type="match status" value="1"/>
</dbReference>
<keyword evidence="1" id="KW-0472">Membrane</keyword>
<comment type="caution">
    <text evidence="6">The sequence shown here is derived from an EMBL/GenBank/DDBJ whole genome shotgun (WGS) entry which is preliminary data.</text>
</comment>
<dbReference type="Gene3D" id="3.30.70.270">
    <property type="match status" value="1"/>
</dbReference>
<dbReference type="Gene3D" id="3.20.20.450">
    <property type="entry name" value="EAL domain"/>
    <property type="match status" value="1"/>
</dbReference>
<feature type="transmembrane region" description="Helical" evidence="1">
    <location>
        <begin position="30"/>
        <end position="49"/>
    </location>
</feature>
<keyword evidence="7" id="KW-1185">Reference proteome</keyword>
<keyword evidence="1" id="KW-0812">Transmembrane</keyword>
<feature type="domain" description="GGDEF" evidence="5">
    <location>
        <begin position="611"/>
        <end position="742"/>
    </location>
</feature>
<dbReference type="InterPro" id="IPR035919">
    <property type="entry name" value="EAL_sf"/>
</dbReference>
<dbReference type="InterPro" id="IPR000700">
    <property type="entry name" value="PAS-assoc_C"/>
</dbReference>
<dbReference type="Pfam" id="PF00563">
    <property type="entry name" value="EAL"/>
    <property type="match status" value="1"/>
</dbReference>
<feature type="transmembrane region" description="Helical" evidence="1">
    <location>
        <begin position="123"/>
        <end position="147"/>
    </location>
</feature>
<dbReference type="InterPro" id="IPR000160">
    <property type="entry name" value="GGDEF_dom"/>
</dbReference>
<dbReference type="Gene3D" id="3.30.450.20">
    <property type="entry name" value="PAS domain"/>
    <property type="match status" value="1"/>
</dbReference>
<gene>
    <name evidence="6" type="ORF">RM445_09560</name>
</gene>
<evidence type="ECO:0000259" key="3">
    <source>
        <dbReference type="PROSITE" id="PS50113"/>
    </source>
</evidence>
<dbReference type="PANTHER" id="PTHR44757">
    <property type="entry name" value="DIGUANYLATE CYCLASE DGCP"/>
    <property type="match status" value="1"/>
</dbReference>
<evidence type="ECO:0000259" key="2">
    <source>
        <dbReference type="PROSITE" id="PS50112"/>
    </source>
</evidence>
<feature type="transmembrane region" description="Helical" evidence="1">
    <location>
        <begin position="185"/>
        <end position="206"/>
    </location>
</feature>
<dbReference type="NCBIfam" id="TIGR00229">
    <property type="entry name" value="sensory_box"/>
    <property type="match status" value="1"/>
</dbReference>
<dbReference type="EMBL" id="JAVREJ010000005">
    <property type="protein sequence ID" value="MDT0349766.1"/>
    <property type="molecule type" value="Genomic_DNA"/>
</dbReference>
<organism evidence="6 7">
    <name type="scientific">Pseudonocardia charpentierae</name>
    <dbReference type="NCBI Taxonomy" id="3075545"/>
    <lineage>
        <taxon>Bacteria</taxon>
        <taxon>Bacillati</taxon>
        <taxon>Actinomycetota</taxon>
        <taxon>Actinomycetes</taxon>
        <taxon>Pseudonocardiales</taxon>
        <taxon>Pseudonocardiaceae</taxon>
        <taxon>Pseudonocardia</taxon>
    </lineage>
</organism>
<dbReference type="Proteomes" id="UP001183202">
    <property type="component" value="Unassembled WGS sequence"/>
</dbReference>
<dbReference type="PROSITE" id="PS50112">
    <property type="entry name" value="PAS"/>
    <property type="match status" value="1"/>
</dbReference>
<feature type="transmembrane region" description="Helical" evidence="1">
    <location>
        <begin position="94"/>
        <end position="111"/>
    </location>
</feature>
<feature type="domain" description="EAL" evidence="4">
    <location>
        <begin position="751"/>
        <end position="1007"/>
    </location>
</feature>
<dbReference type="PROSITE" id="PS50887">
    <property type="entry name" value="GGDEF"/>
    <property type="match status" value="1"/>
</dbReference>
<dbReference type="SMART" id="SM00267">
    <property type="entry name" value="GGDEF"/>
    <property type="match status" value="1"/>
</dbReference>
<dbReference type="InterPro" id="IPR013767">
    <property type="entry name" value="PAS_fold"/>
</dbReference>
<dbReference type="InterPro" id="IPR000014">
    <property type="entry name" value="PAS"/>
</dbReference>
<evidence type="ECO:0000313" key="6">
    <source>
        <dbReference type="EMBL" id="MDT0349766.1"/>
    </source>
</evidence>
<dbReference type="PROSITE" id="PS50883">
    <property type="entry name" value="EAL"/>
    <property type="match status" value="1"/>
</dbReference>
<dbReference type="PANTHER" id="PTHR44757:SF2">
    <property type="entry name" value="BIOFILM ARCHITECTURE MAINTENANCE PROTEIN MBAA"/>
    <property type="match status" value="1"/>
</dbReference>
<dbReference type="SUPFAM" id="SSF55073">
    <property type="entry name" value="Nucleotide cyclase"/>
    <property type="match status" value="1"/>
</dbReference>
<feature type="transmembrane region" description="Helical" evidence="1">
    <location>
        <begin position="212"/>
        <end position="234"/>
    </location>
</feature>
<evidence type="ECO:0000259" key="4">
    <source>
        <dbReference type="PROSITE" id="PS50883"/>
    </source>
</evidence>
<sequence>MLSRIVILLFTAWMLALTAAFYAFPAWHLVLWSSLALSSAGAIAAGVVIHRPSHPMPWWVLALTVTVFAAGDTTYNVLTTVLGQERPFPSLADVFYIAMYPIAAAGLVLLIRRRTGGRDRGSLLDALSVTTGLALLSWIFFIGPYVHDAALTWRERATSIAYPLGDVLLMATLARLLITSGTNRAAALLGTGAVGLLASDVVYGLGQLDGTWAIGSYYDLGWVVFYIAWGVAALHPSMTDLTAPDRGASAEMSIGRITLLVAVSLVAPGVLLAEALTGDVTHGTMIAVSSALLFLIVLTRLAGVVSRHRQAVERERILRSTGADLVSATDATAVAASLRAAVGRLVPANAPHRAVLLIDGESAGVPGPGPGTPDEASWFVNVETLDGAAAREMEGFATALVCPLVPNGRPTAGSSVGLLVVAAAETVLLTLRGALEVLASQAALAVERVTLSQEVTRRNNEAYFRTLVQNAHDVILIVDDRGLIRYASPSAETLLGPGSTVGRRAVDLVVDRDAAERALRSLWAGEARPGTRSYQILRTDGKRVDVEVASRDLRHDPTVRGVVLTMRDVTEQRKLEDELTHRASHDSLTGLANRVLFRDRVERALAADDGRVVGVLLVDLDDFKLVNDTMGHGTGDELLVAVAGRLTATLRPHDVAARLGGDEFAILIQGAANATEIEEIAARVVDALGAPLDVVAGMTTSVSVGVATTPGARSSAEMLSQADLALYAAKGAGKGRWRRYEPGLHLAAVDRLEVRNELEHAIASGAFTLRYQPIVELCSGALVGVEALVRWRHPRRGLVPPGDFIHVAEETGLVVPLGSWVLDCALSDLARWRRNGASGTSVMMSVNVSALQVRAPDFLNTLVAALARWEVPAESLVLEITETALLGEDDRVTADLSALRELGLHIAIDDFGTGYSSLDYLRRHAIDVLKIDRSFINGIESSGRQAALVGAIVHLARALDLRVVAEGVETATQRDVLLQAGCRLAQGHLFSVAVTADEIVSRLLAAAPRPWAAHADLAR</sequence>
<dbReference type="InterPro" id="IPR029787">
    <property type="entry name" value="Nucleotide_cyclase"/>
</dbReference>
<dbReference type="SMART" id="SM00091">
    <property type="entry name" value="PAS"/>
    <property type="match status" value="1"/>
</dbReference>
<keyword evidence="1" id="KW-1133">Transmembrane helix</keyword>
<feature type="transmembrane region" description="Helical" evidence="1">
    <location>
        <begin position="56"/>
        <end position="74"/>
    </location>
</feature>
<feature type="domain" description="PAC" evidence="3">
    <location>
        <begin position="530"/>
        <end position="581"/>
    </location>
</feature>
<evidence type="ECO:0000259" key="5">
    <source>
        <dbReference type="PROSITE" id="PS50887"/>
    </source>
</evidence>
<dbReference type="SMART" id="SM00052">
    <property type="entry name" value="EAL"/>
    <property type="match status" value="1"/>
</dbReference>
<dbReference type="CDD" id="cd01949">
    <property type="entry name" value="GGDEF"/>
    <property type="match status" value="1"/>
</dbReference>
<evidence type="ECO:0000313" key="7">
    <source>
        <dbReference type="Proteomes" id="UP001183202"/>
    </source>
</evidence>
<dbReference type="PROSITE" id="PS50113">
    <property type="entry name" value="PAC"/>
    <property type="match status" value="1"/>
</dbReference>
<dbReference type="NCBIfam" id="TIGR00254">
    <property type="entry name" value="GGDEF"/>
    <property type="match status" value="1"/>
</dbReference>
<dbReference type="RefSeq" id="WP_311555801.1">
    <property type="nucleotide sequence ID" value="NZ_JAVREJ010000005.1"/>
</dbReference>
<protein>
    <submittedName>
        <fullName evidence="6">EAL domain-containing protein</fullName>
    </submittedName>
</protein>
<dbReference type="InterPro" id="IPR001633">
    <property type="entry name" value="EAL_dom"/>
</dbReference>
<dbReference type="InterPro" id="IPR035965">
    <property type="entry name" value="PAS-like_dom_sf"/>
</dbReference>
<feature type="transmembrane region" description="Helical" evidence="1">
    <location>
        <begin position="159"/>
        <end position="178"/>
    </location>
</feature>
<reference evidence="7" key="1">
    <citation type="submission" date="2023-07" db="EMBL/GenBank/DDBJ databases">
        <title>30 novel species of actinomycetes from the DSMZ collection.</title>
        <authorList>
            <person name="Nouioui I."/>
        </authorList>
    </citation>
    <scope>NUCLEOTIDE SEQUENCE [LARGE SCALE GENOMIC DNA]</scope>
    <source>
        <strain evidence="7">DSM 45834</strain>
    </source>
</reference>
<feature type="domain" description="PAS" evidence="2">
    <location>
        <begin position="460"/>
        <end position="496"/>
    </location>
</feature>
<dbReference type="InterPro" id="IPR052155">
    <property type="entry name" value="Biofilm_reg_signaling"/>
</dbReference>
<feature type="transmembrane region" description="Helical" evidence="1">
    <location>
        <begin position="254"/>
        <end position="273"/>
    </location>
</feature>
<dbReference type="Pfam" id="PF00990">
    <property type="entry name" value="GGDEF"/>
    <property type="match status" value="1"/>
</dbReference>
<dbReference type="InterPro" id="IPR043128">
    <property type="entry name" value="Rev_trsase/Diguanyl_cyclase"/>
</dbReference>
<evidence type="ECO:0000256" key="1">
    <source>
        <dbReference type="SAM" id="Phobius"/>
    </source>
</evidence>
<name>A0ABU2N759_9PSEU</name>
<dbReference type="SUPFAM" id="SSF141868">
    <property type="entry name" value="EAL domain-like"/>
    <property type="match status" value="1"/>
</dbReference>
<feature type="transmembrane region" description="Helical" evidence="1">
    <location>
        <begin position="285"/>
        <end position="306"/>
    </location>
</feature>
<dbReference type="SUPFAM" id="SSF55785">
    <property type="entry name" value="PYP-like sensor domain (PAS domain)"/>
    <property type="match status" value="1"/>
</dbReference>
<proteinExistence type="predicted"/>
<dbReference type="CDD" id="cd01948">
    <property type="entry name" value="EAL"/>
    <property type="match status" value="1"/>
</dbReference>